<feature type="compositionally biased region" description="Polar residues" evidence="1">
    <location>
        <begin position="83"/>
        <end position="96"/>
    </location>
</feature>
<proteinExistence type="predicted"/>
<organism evidence="3 4">
    <name type="scientific">Dacryopinax primogenitus (strain DJM 731)</name>
    <name type="common">Brown rot fungus</name>
    <dbReference type="NCBI Taxonomy" id="1858805"/>
    <lineage>
        <taxon>Eukaryota</taxon>
        <taxon>Fungi</taxon>
        <taxon>Dikarya</taxon>
        <taxon>Basidiomycota</taxon>
        <taxon>Agaricomycotina</taxon>
        <taxon>Dacrymycetes</taxon>
        <taxon>Dacrymycetales</taxon>
        <taxon>Dacrymycetaceae</taxon>
        <taxon>Dacryopinax</taxon>
    </lineage>
</organism>
<accession>M5G332</accession>
<name>M5G332_DACPD</name>
<keyword evidence="2" id="KW-1133">Transmembrane helix</keyword>
<keyword evidence="2" id="KW-0472">Membrane</keyword>
<evidence type="ECO:0000256" key="2">
    <source>
        <dbReference type="SAM" id="Phobius"/>
    </source>
</evidence>
<dbReference type="EMBL" id="JH795874">
    <property type="protein sequence ID" value="EJT98162.1"/>
    <property type="molecule type" value="Genomic_DNA"/>
</dbReference>
<keyword evidence="2" id="KW-0812">Transmembrane</keyword>
<dbReference type="GeneID" id="63688841"/>
<evidence type="ECO:0000313" key="3">
    <source>
        <dbReference type="EMBL" id="EJT98162.1"/>
    </source>
</evidence>
<sequence length="107" mass="12001">MNPDHHDHRGIIETTSERCSEVFVALCLLCWIVLSWIREKHAEQCERHRFVQATKGGHLVDIPLLPITLILKEMSEDAAYQANLSEKNGPQTPSNSHIEEAEGQGSG</sequence>
<feature type="region of interest" description="Disordered" evidence="1">
    <location>
        <begin position="83"/>
        <end position="107"/>
    </location>
</feature>
<feature type="transmembrane region" description="Helical" evidence="2">
    <location>
        <begin position="20"/>
        <end position="37"/>
    </location>
</feature>
<protein>
    <submittedName>
        <fullName evidence="3">Uncharacterized protein</fullName>
    </submittedName>
</protein>
<dbReference type="HOGENOM" id="CLU_2209932_0_0_1"/>
<keyword evidence="4" id="KW-1185">Reference proteome</keyword>
<evidence type="ECO:0000313" key="4">
    <source>
        <dbReference type="Proteomes" id="UP000030653"/>
    </source>
</evidence>
<dbReference type="RefSeq" id="XP_040625060.1">
    <property type="nucleotide sequence ID" value="XM_040773779.1"/>
</dbReference>
<evidence type="ECO:0000256" key="1">
    <source>
        <dbReference type="SAM" id="MobiDB-lite"/>
    </source>
</evidence>
<dbReference type="AlphaFoldDB" id="M5G332"/>
<gene>
    <name evidence="3" type="ORF">DACRYDRAFT_24664</name>
</gene>
<reference evidence="3 4" key="1">
    <citation type="journal article" date="2012" name="Science">
        <title>The Paleozoic origin of enzymatic lignin decomposition reconstructed from 31 fungal genomes.</title>
        <authorList>
            <person name="Floudas D."/>
            <person name="Binder M."/>
            <person name="Riley R."/>
            <person name="Barry K."/>
            <person name="Blanchette R.A."/>
            <person name="Henrissat B."/>
            <person name="Martinez A.T."/>
            <person name="Otillar R."/>
            <person name="Spatafora J.W."/>
            <person name="Yadav J.S."/>
            <person name="Aerts A."/>
            <person name="Benoit I."/>
            <person name="Boyd A."/>
            <person name="Carlson A."/>
            <person name="Copeland A."/>
            <person name="Coutinho P.M."/>
            <person name="de Vries R.P."/>
            <person name="Ferreira P."/>
            <person name="Findley K."/>
            <person name="Foster B."/>
            <person name="Gaskell J."/>
            <person name="Glotzer D."/>
            <person name="Gorecki P."/>
            <person name="Heitman J."/>
            <person name="Hesse C."/>
            <person name="Hori C."/>
            <person name="Igarashi K."/>
            <person name="Jurgens J.A."/>
            <person name="Kallen N."/>
            <person name="Kersten P."/>
            <person name="Kohler A."/>
            <person name="Kuees U."/>
            <person name="Kumar T.K.A."/>
            <person name="Kuo A."/>
            <person name="LaButti K."/>
            <person name="Larrondo L.F."/>
            <person name="Lindquist E."/>
            <person name="Ling A."/>
            <person name="Lombard V."/>
            <person name="Lucas S."/>
            <person name="Lundell T."/>
            <person name="Martin R."/>
            <person name="McLaughlin D.J."/>
            <person name="Morgenstern I."/>
            <person name="Morin E."/>
            <person name="Murat C."/>
            <person name="Nagy L.G."/>
            <person name="Nolan M."/>
            <person name="Ohm R.A."/>
            <person name="Patyshakuliyeva A."/>
            <person name="Rokas A."/>
            <person name="Ruiz-Duenas F.J."/>
            <person name="Sabat G."/>
            <person name="Salamov A."/>
            <person name="Samejima M."/>
            <person name="Schmutz J."/>
            <person name="Slot J.C."/>
            <person name="St John F."/>
            <person name="Stenlid J."/>
            <person name="Sun H."/>
            <person name="Sun S."/>
            <person name="Syed K."/>
            <person name="Tsang A."/>
            <person name="Wiebenga A."/>
            <person name="Young D."/>
            <person name="Pisabarro A."/>
            <person name="Eastwood D.C."/>
            <person name="Martin F."/>
            <person name="Cullen D."/>
            <person name="Grigoriev I.V."/>
            <person name="Hibbett D.S."/>
        </authorList>
    </citation>
    <scope>NUCLEOTIDE SEQUENCE [LARGE SCALE GENOMIC DNA]</scope>
    <source>
        <strain evidence="3 4">DJM-731 SS1</strain>
    </source>
</reference>
<dbReference type="Proteomes" id="UP000030653">
    <property type="component" value="Unassembled WGS sequence"/>
</dbReference>